<name>A0AAD7EK58_9AGAR</name>
<keyword evidence="1" id="KW-0732">Signal</keyword>
<dbReference type="AlphaFoldDB" id="A0AAD7EK58"/>
<proteinExistence type="predicted"/>
<dbReference type="EMBL" id="JARIHO010000033">
    <property type="protein sequence ID" value="KAJ7334077.1"/>
    <property type="molecule type" value="Genomic_DNA"/>
</dbReference>
<protein>
    <submittedName>
        <fullName evidence="2">Uncharacterized protein</fullName>
    </submittedName>
</protein>
<organism evidence="2 3">
    <name type="scientific">Mycena albidolilacea</name>
    <dbReference type="NCBI Taxonomy" id="1033008"/>
    <lineage>
        <taxon>Eukaryota</taxon>
        <taxon>Fungi</taxon>
        <taxon>Dikarya</taxon>
        <taxon>Basidiomycota</taxon>
        <taxon>Agaricomycotina</taxon>
        <taxon>Agaricomycetes</taxon>
        <taxon>Agaricomycetidae</taxon>
        <taxon>Agaricales</taxon>
        <taxon>Marasmiineae</taxon>
        <taxon>Mycenaceae</taxon>
        <taxon>Mycena</taxon>
    </lineage>
</organism>
<gene>
    <name evidence="2" type="ORF">DFH08DRAFT_880097</name>
</gene>
<evidence type="ECO:0000256" key="1">
    <source>
        <dbReference type="SAM" id="SignalP"/>
    </source>
</evidence>
<feature type="chain" id="PRO_5042002992" evidence="1">
    <location>
        <begin position="18"/>
        <end position="105"/>
    </location>
</feature>
<sequence length="105" mass="11892">MFSFLLLLVAATRFALADEITVTNPVGASQCASFKFAFQQKDQFHTCSLTRLTFRGDDNVTSSLQFFNNMSDTSIFRPQAVKGPLNSYSSFWIPPFHNTTRVNRQ</sequence>
<dbReference type="Proteomes" id="UP001218218">
    <property type="component" value="Unassembled WGS sequence"/>
</dbReference>
<keyword evidence="3" id="KW-1185">Reference proteome</keyword>
<reference evidence="2" key="1">
    <citation type="submission" date="2023-03" db="EMBL/GenBank/DDBJ databases">
        <title>Massive genome expansion in bonnet fungi (Mycena s.s.) driven by repeated elements and novel gene families across ecological guilds.</title>
        <authorList>
            <consortium name="Lawrence Berkeley National Laboratory"/>
            <person name="Harder C.B."/>
            <person name="Miyauchi S."/>
            <person name="Viragh M."/>
            <person name="Kuo A."/>
            <person name="Thoen E."/>
            <person name="Andreopoulos B."/>
            <person name="Lu D."/>
            <person name="Skrede I."/>
            <person name="Drula E."/>
            <person name="Henrissat B."/>
            <person name="Morin E."/>
            <person name="Kohler A."/>
            <person name="Barry K."/>
            <person name="LaButti K."/>
            <person name="Morin E."/>
            <person name="Salamov A."/>
            <person name="Lipzen A."/>
            <person name="Mereny Z."/>
            <person name="Hegedus B."/>
            <person name="Baldrian P."/>
            <person name="Stursova M."/>
            <person name="Weitz H."/>
            <person name="Taylor A."/>
            <person name="Grigoriev I.V."/>
            <person name="Nagy L.G."/>
            <person name="Martin F."/>
            <person name="Kauserud H."/>
        </authorList>
    </citation>
    <scope>NUCLEOTIDE SEQUENCE</scope>
    <source>
        <strain evidence="2">CBHHK002</strain>
    </source>
</reference>
<evidence type="ECO:0000313" key="3">
    <source>
        <dbReference type="Proteomes" id="UP001218218"/>
    </source>
</evidence>
<evidence type="ECO:0000313" key="2">
    <source>
        <dbReference type="EMBL" id="KAJ7334077.1"/>
    </source>
</evidence>
<accession>A0AAD7EK58</accession>
<comment type="caution">
    <text evidence="2">The sequence shown here is derived from an EMBL/GenBank/DDBJ whole genome shotgun (WGS) entry which is preliminary data.</text>
</comment>
<feature type="signal peptide" evidence="1">
    <location>
        <begin position="1"/>
        <end position="17"/>
    </location>
</feature>